<feature type="compositionally biased region" description="Basic and acidic residues" evidence="1">
    <location>
        <begin position="21"/>
        <end position="31"/>
    </location>
</feature>
<name>A0A2P2P589_RHIMU</name>
<reference evidence="2" key="1">
    <citation type="submission" date="2018-02" db="EMBL/GenBank/DDBJ databases">
        <title>Rhizophora mucronata_Transcriptome.</title>
        <authorList>
            <person name="Meera S.P."/>
            <person name="Sreeshan A."/>
            <person name="Augustine A."/>
        </authorList>
    </citation>
    <scope>NUCLEOTIDE SEQUENCE</scope>
    <source>
        <tissue evidence="2">Leaf</tissue>
    </source>
</reference>
<organism evidence="2">
    <name type="scientific">Rhizophora mucronata</name>
    <name type="common">Asiatic mangrove</name>
    <dbReference type="NCBI Taxonomy" id="61149"/>
    <lineage>
        <taxon>Eukaryota</taxon>
        <taxon>Viridiplantae</taxon>
        <taxon>Streptophyta</taxon>
        <taxon>Embryophyta</taxon>
        <taxon>Tracheophyta</taxon>
        <taxon>Spermatophyta</taxon>
        <taxon>Magnoliopsida</taxon>
        <taxon>eudicotyledons</taxon>
        <taxon>Gunneridae</taxon>
        <taxon>Pentapetalae</taxon>
        <taxon>rosids</taxon>
        <taxon>fabids</taxon>
        <taxon>Malpighiales</taxon>
        <taxon>Rhizophoraceae</taxon>
        <taxon>Rhizophora</taxon>
    </lineage>
</organism>
<evidence type="ECO:0000313" key="2">
    <source>
        <dbReference type="EMBL" id="MBX49908.1"/>
    </source>
</evidence>
<protein>
    <submittedName>
        <fullName evidence="2">Uncharacterized protein</fullName>
    </submittedName>
</protein>
<accession>A0A2P2P589</accession>
<proteinExistence type="predicted"/>
<evidence type="ECO:0000256" key="1">
    <source>
        <dbReference type="SAM" id="MobiDB-lite"/>
    </source>
</evidence>
<dbReference type="AlphaFoldDB" id="A0A2P2P589"/>
<sequence length="39" mass="4420">MAVMGLPRGQPEQCYNLTTEPTKEADRDNLSRKISKRGK</sequence>
<feature type="region of interest" description="Disordered" evidence="1">
    <location>
        <begin position="1"/>
        <end position="39"/>
    </location>
</feature>
<dbReference type="EMBL" id="GGEC01069424">
    <property type="protein sequence ID" value="MBX49908.1"/>
    <property type="molecule type" value="Transcribed_RNA"/>
</dbReference>